<reference evidence="2 3" key="1">
    <citation type="submission" date="2021-06" db="EMBL/GenBank/DDBJ databases">
        <title>Caerostris extrusa draft genome.</title>
        <authorList>
            <person name="Kono N."/>
            <person name="Arakawa K."/>
        </authorList>
    </citation>
    <scope>NUCLEOTIDE SEQUENCE [LARGE SCALE GENOMIC DNA]</scope>
</reference>
<organism evidence="2 3">
    <name type="scientific">Caerostris extrusa</name>
    <name type="common">Bark spider</name>
    <name type="synonym">Caerostris bankana</name>
    <dbReference type="NCBI Taxonomy" id="172846"/>
    <lineage>
        <taxon>Eukaryota</taxon>
        <taxon>Metazoa</taxon>
        <taxon>Ecdysozoa</taxon>
        <taxon>Arthropoda</taxon>
        <taxon>Chelicerata</taxon>
        <taxon>Arachnida</taxon>
        <taxon>Araneae</taxon>
        <taxon>Araneomorphae</taxon>
        <taxon>Entelegynae</taxon>
        <taxon>Araneoidea</taxon>
        <taxon>Araneidae</taxon>
        <taxon>Caerostris</taxon>
    </lineage>
</organism>
<comment type="caution">
    <text evidence="2">The sequence shown here is derived from an EMBL/GenBank/DDBJ whole genome shotgun (WGS) entry which is preliminary data.</text>
</comment>
<keyword evidence="3" id="KW-1185">Reference proteome</keyword>
<evidence type="ECO:0000313" key="3">
    <source>
        <dbReference type="Proteomes" id="UP001054945"/>
    </source>
</evidence>
<evidence type="ECO:0000313" key="2">
    <source>
        <dbReference type="EMBL" id="GIY09640.1"/>
    </source>
</evidence>
<dbReference type="EMBL" id="BPLR01006411">
    <property type="protein sequence ID" value="GIY09640.1"/>
    <property type="molecule type" value="Genomic_DNA"/>
</dbReference>
<evidence type="ECO:0000256" key="1">
    <source>
        <dbReference type="SAM" id="MobiDB-lite"/>
    </source>
</evidence>
<feature type="region of interest" description="Disordered" evidence="1">
    <location>
        <begin position="26"/>
        <end position="83"/>
    </location>
</feature>
<name>A0AAV4QKF8_CAEEX</name>
<proteinExistence type="predicted"/>
<accession>A0AAV4QKF8</accession>
<sequence>MSPLRITVHLQDNVLVSGNTMPDSLHHISDSFPASTPKRKGQVSLSSKPPVFAQEHQHHPFPNTNPPSTSAPGNRKSTGLRNKGERLTRLTNCENVASTAVIDLLYREWDSALIKTKHGTSPRFVRGMKRISNHCTSTGQCPIISEHIPDSLHHISDSFPTSTRKERDKFLSHQNPSVCMEHQHHPFRIPIPFHFRSSAAVIDPLYREWDRDTGSALIKTKHGTSLRFVRGEENFGLCKLAQTEKQVAFFLRFDSKRSKKIFVW</sequence>
<dbReference type="AlphaFoldDB" id="A0AAV4QKF8"/>
<gene>
    <name evidence="2" type="ORF">CEXT_244721</name>
</gene>
<dbReference type="Proteomes" id="UP001054945">
    <property type="component" value="Unassembled WGS sequence"/>
</dbReference>
<feature type="compositionally biased region" description="Polar residues" evidence="1">
    <location>
        <begin position="66"/>
        <end position="80"/>
    </location>
</feature>
<protein>
    <submittedName>
        <fullName evidence="2">Uncharacterized protein</fullName>
    </submittedName>
</protein>